<reference evidence="3" key="1">
    <citation type="submission" date="2017-09" db="EMBL/GenBank/DDBJ databases">
        <title>Depth-based differentiation of microbial function through sediment-hosted aquifers and enrichment of novel symbionts in the deep terrestrial subsurface.</title>
        <authorList>
            <person name="Probst A.J."/>
            <person name="Ladd B."/>
            <person name="Jarett J.K."/>
            <person name="Geller-Mcgrath D.E."/>
            <person name="Sieber C.M.K."/>
            <person name="Emerson J.B."/>
            <person name="Anantharaman K."/>
            <person name="Thomas B.C."/>
            <person name="Malmstrom R."/>
            <person name="Stieglmeier M."/>
            <person name="Klingl A."/>
            <person name="Woyke T."/>
            <person name="Ryan C.M."/>
            <person name="Banfield J.F."/>
        </authorList>
    </citation>
    <scope>NUCLEOTIDE SEQUENCE [LARGE SCALE GENOMIC DNA]</scope>
</reference>
<protein>
    <recommendedName>
        <fullName evidence="4">Glycerophosphoryl diester phosphodiesterase membrane domain-containing protein</fullName>
    </recommendedName>
</protein>
<evidence type="ECO:0000313" key="3">
    <source>
        <dbReference type="Proteomes" id="UP000230154"/>
    </source>
</evidence>
<keyword evidence="1" id="KW-0472">Membrane</keyword>
<proteinExistence type="predicted"/>
<feature type="transmembrane region" description="Helical" evidence="1">
    <location>
        <begin position="116"/>
        <end position="136"/>
    </location>
</feature>
<feature type="transmembrane region" description="Helical" evidence="1">
    <location>
        <begin position="182"/>
        <end position="208"/>
    </location>
</feature>
<evidence type="ECO:0000313" key="2">
    <source>
        <dbReference type="EMBL" id="PIR74301.1"/>
    </source>
</evidence>
<feature type="transmembrane region" description="Helical" evidence="1">
    <location>
        <begin position="228"/>
        <end position="254"/>
    </location>
</feature>
<gene>
    <name evidence="2" type="ORF">COU35_03340</name>
</gene>
<dbReference type="EMBL" id="PFCB01000023">
    <property type="protein sequence ID" value="PIR74301.1"/>
    <property type="molecule type" value="Genomic_DNA"/>
</dbReference>
<sequence length="289" mass="32127">MPKQPAQTSNKNAEPDPLVSARELIKKSVTLYKNNWKLFLRYMGLLAVPVSLASVTGTLGVDFAISSMNAVAIGVIVLLLVFIYWFSLWVSNSFVRTIRDIYTGKKPRAISQEMEISIHLLWPSIVILLLSSITILSGFVLLIVPGIIFSVWYAFPFYEVILDGERGWKAMRVSRELVRNHWWGSLWRIMAPGVVFGALFFILELIAQFAGGLVQAQIAPASAATVDIVVLVIIVLLGMLLTPLTTAAPTILFLELQKLRGMTPLKDANLEKVRKKVLKKKTDTYVAGP</sequence>
<keyword evidence="1" id="KW-0812">Transmembrane</keyword>
<name>A0A2H0TQ70_9BACT</name>
<accession>A0A2H0TQ70</accession>
<dbReference type="Proteomes" id="UP000230154">
    <property type="component" value="Unassembled WGS sequence"/>
</dbReference>
<feature type="transmembrane region" description="Helical" evidence="1">
    <location>
        <begin position="142"/>
        <end position="161"/>
    </location>
</feature>
<evidence type="ECO:0008006" key="4">
    <source>
        <dbReference type="Google" id="ProtNLM"/>
    </source>
</evidence>
<feature type="transmembrane region" description="Helical" evidence="1">
    <location>
        <begin position="42"/>
        <end position="65"/>
    </location>
</feature>
<keyword evidence="1" id="KW-1133">Transmembrane helix</keyword>
<comment type="caution">
    <text evidence="2">The sequence shown here is derived from an EMBL/GenBank/DDBJ whole genome shotgun (WGS) entry which is preliminary data.</text>
</comment>
<feature type="transmembrane region" description="Helical" evidence="1">
    <location>
        <begin position="71"/>
        <end position="95"/>
    </location>
</feature>
<dbReference type="AlphaFoldDB" id="A0A2H0TQ70"/>
<organism evidence="2 3">
    <name type="scientific">Candidatus Magasanikbacteria bacterium CG10_big_fil_rev_8_21_14_0_10_47_10</name>
    <dbReference type="NCBI Taxonomy" id="1974652"/>
    <lineage>
        <taxon>Bacteria</taxon>
        <taxon>Candidatus Magasanikiibacteriota</taxon>
    </lineage>
</organism>
<evidence type="ECO:0000256" key="1">
    <source>
        <dbReference type="SAM" id="Phobius"/>
    </source>
</evidence>